<name>A0A6F8V9T4_9PROT</name>
<protein>
    <recommendedName>
        <fullName evidence="4">Toluene tolerance protein</fullName>
    </recommendedName>
</protein>
<evidence type="ECO:0000256" key="1">
    <source>
        <dbReference type="SAM" id="SignalP"/>
    </source>
</evidence>
<dbReference type="RefSeq" id="WP_342343003.1">
    <property type="nucleotide sequence ID" value="NZ_AP022853.1"/>
</dbReference>
<evidence type="ECO:0000313" key="2">
    <source>
        <dbReference type="EMBL" id="BCB25525.1"/>
    </source>
</evidence>
<accession>A0A6F8V9T4</accession>
<feature type="chain" id="PRO_5026068750" description="Toluene tolerance protein" evidence="1">
    <location>
        <begin position="23"/>
        <end position="215"/>
    </location>
</feature>
<dbReference type="Gene3D" id="1.10.10.640">
    <property type="entry name" value="phospholipid-binding protein"/>
    <property type="match status" value="1"/>
</dbReference>
<dbReference type="Gene3D" id="3.10.450.50">
    <property type="match status" value="1"/>
</dbReference>
<keyword evidence="1" id="KW-0732">Signal</keyword>
<feature type="signal peptide" evidence="1">
    <location>
        <begin position="1"/>
        <end position="22"/>
    </location>
</feature>
<dbReference type="EMBL" id="AP022853">
    <property type="protein sequence ID" value="BCB25525.1"/>
    <property type="molecule type" value="Genomic_DNA"/>
</dbReference>
<dbReference type="PANTHER" id="PTHR36573:SF1">
    <property type="entry name" value="INTERMEMBRANE PHOSPHOLIPID TRANSPORT SYSTEM BINDING PROTEIN MLAC"/>
    <property type="match status" value="1"/>
</dbReference>
<dbReference type="AlphaFoldDB" id="A0A6F8V9T4"/>
<proteinExistence type="predicted"/>
<evidence type="ECO:0008006" key="4">
    <source>
        <dbReference type="Google" id="ProtNLM"/>
    </source>
</evidence>
<sequence>MMQKIRAVLLAVSMAAAFSAAAAEMPPDVLVKNTAQDVLSIIKQDKDIQSGNSQKVLQLVDAKVLPHFDFAHMAQLAVGRYWPKATPAQRQALVSEFRSLLVRTYSNSLTSYKNQTIDYRPLKLQPGDTDVTVKTVVNQPGGQPIPIDYSLEKTGNEWKVYDVAVDNVSLVTNYRGSFGSEIQSKGIDGLIKTLSDKNRQEAKGGEKTPAAAKKK</sequence>
<dbReference type="PANTHER" id="PTHR36573">
    <property type="entry name" value="INTERMEMBRANE PHOSPHOLIPID TRANSPORT SYSTEM BINDING PROTEIN MLAC"/>
    <property type="match status" value="1"/>
</dbReference>
<keyword evidence="3" id="KW-1185">Reference proteome</keyword>
<reference evidence="3" key="1">
    <citation type="submission" date="2020-03" db="EMBL/GenBank/DDBJ databases">
        <title>Complete genome sequence of sulfur-oxidizing bacterium skT11.</title>
        <authorList>
            <person name="Kanda M."/>
            <person name="Kojima H."/>
            <person name="Fukui M."/>
        </authorList>
    </citation>
    <scope>NUCLEOTIDE SEQUENCE [LARGE SCALE GENOMIC DNA]</scope>
    <source>
        <strain evidence="3">skT11</strain>
    </source>
</reference>
<dbReference type="Pfam" id="PF05494">
    <property type="entry name" value="MlaC"/>
    <property type="match status" value="1"/>
</dbReference>
<evidence type="ECO:0000313" key="3">
    <source>
        <dbReference type="Proteomes" id="UP000502260"/>
    </source>
</evidence>
<dbReference type="Proteomes" id="UP000502260">
    <property type="component" value="Chromosome"/>
</dbReference>
<dbReference type="InterPro" id="IPR008869">
    <property type="entry name" value="MlaC/ttg2D"/>
</dbReference>
<dbReference type="PIRSF" id="PIRSF004649">
    <property type="entry name" value="MlaC"/>
    <property type="match status" value="1"/>
</dbReference>
<dbReference type="KEGG" id="slac:SKTS_04110"/>
<gene>
    <name evidence="2" type="ORF">SKTS_04110</name>
</gene>
<organism evidence="2 3">
    <name type="scientific">Sulfurimicrobium lacus</name>
    <dbReference type="NCBI Taxonomy" id="2715678"/>
    <lineage>
        <taxon>Bacteria</taxon>
        <taxon>Pseudomonadati</taxon>
        <taxon>Pseudomonadota</taxon>
        <taxon>Betaproteobacteria</taxon>
        <taxon>Nitrosomonadales</taxon>
        <taxon>Sulfuricellaceae</taxon>
        <taxon>Sulfurimicrobium</taxon>
    </lineage>
</organism>